<comment type="caution">
    <text evidence="1">The sequence shown here is derived from an EMBL/GenBank/DDBJ whole genome shotgun (WGS) entry which is preliminary data.</text>
</comment>
<dbReference type="EMBL" id="JBBPBM010000017">
    <property type="protein sequence ID" value="KAK8556281.1"/>
    <property type="molecule type" value="Genomic_DNA"/>
</dbReference>
<proteinExistence type="predicted"/>
<keyword evidence="2" id="KW-1185">Reference proteome</keyword>
<organism evidence="1 2">
    <name type="scientific">Hibiscus sabdariffa</name>
    <name type="common">roselle</name>
    <dbReference type="NCBI Taxonomy" id="183260"/>
    <lineage>
        <taxon>Eukaryota</taxon>
        <taxon>Viridiplantae</taxon>
        <taxon>Streptophyta</taxon>
        <taxon>Embryophyta</taxon>
        <taxon>Tracheophyta</taxon>
        <taxon>Spermatophyta</taxon>
        <taxon>Magnoliopsida</taxon>
        <taxon>eudicotyledons</taxon>
        <taxon>Gunneridae</taxon>
        <taxon>Pentapetalae</taxon>
        <taxon>rosids</taxon>
        <taxon>malvids</taxon>
        <taxon>Malvales</taxon>
        <taxon>Malvaceae</taxon>
        <taxon>Malvoideae</taxon>
        <taxon>Hibiscus</taxon>
    </lineage>
</organism>
<gene>
    <name evidence="1" type="ORF">V6N12_002691</name>
</gene>
<evidence type="ECO:0000313" key="2">
    <source>
        <dbReference type="Proteomes" id="UP001472677"/>
    </source>
</evidence>
<evidence type="ECO:0000313" key="1">
    <source>
        <dbReference type="EMBL" id="KAK8556281.1"/>
    </source>
</evidence>
<sequence length="105" mass="11905">MERIGRNVLLCLVGCYGSIDAIRYLMNPMFRENQYDALEGCSLVAIIVELLTRNWIVQVQHIFRENNMVIDRVVALCRGGPVGVVEMSQVPRSFFDLVQKEASEG</sequence>
<dbReference type="Proteomes" id="UP001472677">
    <property type="component" value="Unassembled WGS sequence"/>
</dbReference>
<name>A0ABR2E9Q0_9ROSI</name>
<accession>A0ABR2E9Q0</accession>
<protein>
    <recommendedName>
        <fullName evidence="3">RNase H type-1 domain-containing protein</fullName>
    </recommendedName>
</protein>
<evidence type="ECO:0008006" key="3">
    <source>
        <dbReference type="Google" id="ProtNLM"/>
    </source>
</evidence>
<reference evidence="1 2" key="1">
    <citation type="journal article" date="2024" name="G3 (Bethesda)">
        <title>Genome assembly of Hibiscus sabdariffa L. provides insights into metabolisms of medicinal natural products.</title>
        <authorList>
            <person name="Kim T."/>
        </authorList>
    </citation>
    <scope>NUCLEOTIDE SEQUENCE [LARGE SCALE GENOMIC DNA]</scope>
    <source>
        <strain evidence="1">TK-2024</strain>
        <tissue evidence="1">Old leaves</tissue>
    </source>
</reference>